<evidence type="ECO:0000313" key="9">
    <source>
        <dbReference type="EMBL" id="KAL1876370.1"/>
    </source>
</evidence>
<keyword evidence="3" id="KW-0436">Ligase</keyword>
<protein>
    <recommendedName>
        <fullName evidence="2">asparagine--tRNA ligase</fullName>
        <ecNumber evidence="2">6.1.1.22</ecNumber>
    </recommendedName>
</protein>
<evidence type="ECO:0000256" key="2">
    <source>
        <dbReference type="ARBA" id="ARBA00012816"/>
    </source>
</evidence>
<dbReference type="CDD" id="cd04318">
    <property type="entry name" value="EcAsnRS_like_N"/>
    <property type="match status" value="1"/>
</dbReference>
<dbReference type="PANTHER" id="PTHR22594:SF34">
    <property type="entry name" value="ASPARAGINE--TRNA LIGASE, MITOCHONDRIAL-RELATED"/>
    <property type="match status" value="1"/>
</dbReference>
<dbReference type="PRINTS" id="PR01042">
    <property type="entry name" value="TRNASYNTHASP"/>
</dbReference>
<keyword evidence="10" id="KW-1185">Reference proteome</keyword>
<dbReference type="SUPFAM" id="SSF50249">
    <property type="entry name" value="Nucleic acid-binding proteins"/>
    <property type="match status" value="1"/>
</dbReference>
<organism evidence="9 10">
    <name type="scientific">Phialemonium thermophilum</name>
    <dbReference type="NCBI Taxonomy" id="223376"/>
    <lineage>
        <taxon>Eukaryota</taxon>
        <taxon>Fungi</taxon>
        <taxon>Dikarya</taxon>
        <taxon>Ascomycota</taxon>
        <taxon>Pezizomycotina</taxon>
        <taxon>Sordariomycetes</taxon>
        <taxon>Sordariomycetidae</taxon>
        <taxon>Cephalothecales</taxon>
        <taxon>Cephalothecaceae</taxon>
        <taxon>Phialemonium</taxon>
    </lineage>
</organism>
<dbReference type="InterPro" id="IPR004522">
    <property type="entry name" value="Asn-tRNA-ligase"/>
</dbReference>
<keyword evidence="6" id="KW-0648">Protein biosynthesis</keyword>
<name>A0ABR3XK83_9PEZI</name>
<dbReference type="InterPro" id="IPR002312">
    <property type="entry name" value="Asp/Asn-tRNA-synth_IIb"/>
</dbReference>
<dbReference type="InterPro" id="IPR012340">
    <property type="entry name" value="NA-bd_OB-fold"/>
</dbReference>
<dbReference type="InterPro" id="IPR006195">
    <property type="entry name" value="aa-tRNA-synth_II"/>
</dbReference>
<dbReference type="Gene3D" id="2.40.50.140">
    <property type="entry name" value="Nucleic acid-binding proteins"/>
    <property type="match status" value="1"/>
</dbReference>
<evidence type="ECO:0000256" key="5">
    <source>
        <dbReference type="ARBA" id="ARBA00022840"/>
    </source>
</evidence>
<evidence type="ECO:0000313" key="10">
    <source>
        <dbReference type="Proteomes" id="UP001586593"/>
    </source>
</evidence>
<dbReference type="InterPro" id="IPR004364">
    <property type="entry name" value="Aa-tRNA-synt_II"/>
</dbReference>
<evidence type="ECO:0000256" key="4">
    <source>
        <dbReference type="ARBA" id="ARBA00022741"/>
    </source>
</evidence>
<reference evidence="9 10" key="1">
    <citation type="journal article" date="2024" name="Commun. Biol.">
        <title>Comparative genomic analysis of thermophilic fungi reveals convergent evolutionary adaptations and gene losses.</title>
        <authorList>
            <person name="Steindorff A.S."/>
            <person name="Aguilar-Pontes M.V."/>
            <person name="Robinson A.J."/>
            <person name="Andreopoulos B."/>
            <person name="LaButti K."/>
            <person name="Kuo A."/>
            <person name="Mondo S."/>
            <person name="Riley R."/>
            <person name="Otillar R."/>
            <person name="Haridas S."/>
            <person name="Lipzen A."/>
            <person name="Grimwood J."/>
            <person name="Schmutz J."/>
            <person name="Clum A."/>
            <person name="Reid I.D."/>
            <person name="Moisan M.C."/>
            <person name="Butler G."/>
            <person name="Nguyen T.T.M."/>
            <person name="Dewar K."/>
            <person name="Conant G."/>
            <person name="Drula E."/>
            <person name="Henrissat B."/>
            <person name="Hansel C."/>
            <person name="Singer S."/>
            <person name="Hutchinson M.I."/>
            <person name="de Vries R.P."/>
            <person name="Natvig D.O."/>
            <person name="Powell A.J."/>
            <person name="Tsang A."/>
            <person name="Grigoriev I.V."/>
        </authorList>
    </citation>
    <scope>NUCLEOTIDE SEQUENCE [LARGE SCALE GENOMIC DNA]</scope>
    <source>
        <strain evidence="9 10">ATCC 24622</strain>
    </source>
</reference>
<evidence type="ECO:0000256" key="6">
    <source>
        <dbReference type="ARBA" id="ARBA00022917"/>
    </source>
</evidence>
<dbReference type="EC" id="6.1.1.22" evidence="2"/>
<feature type="domain" description="Aminoacyl-transfer RNA synthetases class-II family profile" evidence="8">
    <location>
        <begin position="158"/>
        <end position="515"/>
    </location>
</feature>
<accession>A0ABR3XK83</accession>
<sequence length="523" mass="58334">MQATCHTLRRACVLNPAHPHLRRSLSQLASAPVGRLLEWKPQEEVKDVVVHGYVRSVRHMKSQTFISLGDGSSLVPLQALVPSDLSESLTVGAAVQLKGSWVSSPAAGQSHELRVEEVDILGPSDAKTFPIQKKYQTAEYLRTLPHLRSRTPFNALLLRLRSEAIASLTQFFTSRQFTQTHPPILTSSDCEGAGEVFTVSPVDEQDPSDAEEGNGFFFRSPKYLTVSTQLHLEALAQSVGNVWTLSPTFRAERSDTSRHLSEFYMLEAEMSFVKDLDVIMDLAEEMLRHLSSSLFDARVGREIFSRPSHVGQDLESVDKIRQRWEGLMATEWPRLTYSEAIDLLVSRADMFDHKPRWGLGLQAEHEKYVAQHIGNGKPVFVTHYPQDIKAFYMRQTVRTVGPEDGKQRMGPTVECFDLLVPDMCEIAGGSMREHQLPKLLEAMRSRNMATPELPGAASGAATGPDVSQGGAGVLDWYIDLRRWGCPPHGGFGLGFDRLLGYLSGVQSIRDVVSFPRWFGRCDC</sequence>
<dbReference type="Pfam" id="PF00152">
    <property type="entry name" value="tRNA-synt_2"/>
    <property type="match status" value="1"/>
</dbReference>
<dbReference type="NCBIfam" id="TIGR00457">
    <property type="entry name" value="asnS"/>
    <property type="match status" value="1"/>
</dbReference>
<dbReference type="EMBL" id="JAZHXJ010000079">
    <property type="protein sequence ID" value="KAL1876370.1"/>
    <property type="molecule type" value="Genomic_DNA"/>
</dbReference>
<comment type="similarity">
    <text evidence="1">Belongs to the class-II aminoacyl-tRNA synthetase family.</text>
</comment>
<dbReference type="SUPFAM" id="SSF55681">
    <property type="entry name" value="Class II aaRS and biotin synthetases"/>
    <property type="match status" value="1"/>
</dbReference>
<comment type="caution">
    <text evidence="9">The sequence shown here is derived from an EMBL/GenBank/DDBJ whole genome shotgun (WGS) entry which is preliminary data.</text>
</comment>
<keyword evidence="5" id="KW-0067">ATP-binding</keyword>
<keyword evidence="4" id="KW-0547">Nucleotide-binding</keyword>
<dbReference type="PANTHER" id="PTHR22594">
    <property type="entry name" value="ASPARTYL/LYSYL-TRNA SYNTHETASE"/>
    <property type="match status" value="1"/>
</dbReference>
<keyword evidence="7" id="KW-0030">Aminoacyl-tRNA synthetase</keyword>
<evidence type="ECO:0000256" key="1">
    <source>
        <dbReference type="ARBA" id="ARBA00008226"/>
    </source>
</evidence>
<dbReference type="InterPro" id="IPR045864">
    <property type="entry name" value="aa-tRNA-synth_II/BPL/LPL"/>
</dbReference>
<dbReference type="Proteomes" id="UP001586593">
    <property type="component" value="Unassembled WGS sequence"/>
</dbReference>
<evidence type="ECO:0000256" key="7">
    <source>
        <dbReference type="ARBA" id="ARBA00023146"/>
    </source>
</evidence>
<gene>
    <name evidence="9" type="ORF">VTK73DRAFT_9439</name>
</gene>
<proteinExistence type="inferred from homology"/>
<dbReference type="Gene3D" id="3.30.930.10">
    <property type="entry name" value="Bira Bifunctional Protein, Domain 2"/>
    <property type="match status" value="1"/>
</dbReference>
<evidence type="ECO:0000259" key="8">
    <source>
        <dbReference type="PROSITE" id="PS50862"/>
    </source>
</evidence>
<dbReference type="CDD" id="cd00776">
    <property type="entry name" value="AsxRS_core"/>
    <property type="match status" value="1"/>
</dbReference>
<evidence type="ECO:0000256" key="3">
    <source>
        <dbReference type="ARBA" id="ARBA00022598"/>
    </source>
</evidence>
<dbReference type="PROSITE" id="PS50862">
    <property type="entry name" value="AA_TRNA_LIGASE_II"/>
    <property type="match status" value="1"/>
</dbReference>